<evidence type="ECO:0000256" key="2">
    <source>
        <dbReference type="ARBA" id="ARBA00023002"/>
    </source>
</evidence>
<dbReference type="Proteomes" id="UP000481087">
    <property type="component" value="Unassembled WGS sequence"/>
</dbReference>
<keyword evidence="1" id="KW-0285">Flavoprotein</keyword>
<evidence type="ECO:0000259" key="4">
    <source>
        <dbReference type="Pfam" id="PF00724"/>
    </source>
</evidence>
<name>A0A6L8V7W4_9BACL</name>
<dbReference type="PANTHER" id="PTHR43656:SF2">
    <property type="entry name" value="BINDING OXIDOREDUCTASE, PUTATIVE (AFU_ORTHOLOGUE AFUA_2G08260)-RELATED"/>
    <property type="match status" value="1"/>
</dbReference>
<dbReference type="Pfam" id="PF00724">
    <property type="entry name" value="Oxidored_FMN"/>
    <property type="match status" value="1"/>
</dbReference>
<dbReference type="Gene3D" id="3.20.20.70">
    <property type="entry name" value="Aldolase class I"/>
    <property type="match status" value="1"/>
</dbReference>
<dbReference type="CDD" id="cd04735">
    <property type="entry name" value="OYE_like_4_FMN"/>
    <property type="match status" value="1"/>
</dbReference>
<dbReference type="AlphaFoldDB" id="A0A6L8V7W4"/>
<dbReference type="InterPro" id="IPR013785">
    <property type="entry name" value="Aldolase_TIM"/>
</dbReference>
<dbReference type="InterPro" id="IPR001155">
    <property type="entry name" value="OxRdtase_FMN_N"/>
</dbReference>
<accession>A0A6L8V7W4</accession>
<proteinExistence type="predicted"/>
<keyword evidence="6" id="KW-1185">Reference proteome</keyword>
<reference evidence="5 6" key="1">
    <citation type="submission" date="2019-12" db="EMBL/GenBank/DDBJ databases">
        <title>Paenibacillus sp. nov. sp. isolated from soil.</title>
        <authorList>
            <person name="Kim J."/>
            <person name="Jeong S.E."/>
            <person name="Jung H.S."/>
            <person name="Jeon C.O."/>
        </authorList>
    </citation>
    <scope>NUCLEOTIDE SEQUENCE [LARGE SCALE GENOMIC DNA]</scope>
    <source>
        <strain evidence="5 6">5J-6</strain>
    </source>
</reference>
<dbReference type="RefSeq" id="WP_161410848.1">
    <property type="nucleotide sequence ID" value="NZ_WTUZ01000039.1"/>
</dbReference>
<evidence type="ECO:0000256" key="1">
    <source>
        <dbReference type="ARBA" id="ARBA00022630"/>
    </source>
</evidence>
<dbReference type="GO" id="GO:0016491">
    <property type="term" value="F:oxidoreductase activity"/>
    <property type="evidence" value="ECO:0007669"/>
    <property type="project" value="UniProtKB-KW"/>
</dbReference>
<sequence>MNPTYKSITQSFTLRSGIQLKNRVIMAPMTHSSSLQDGGVSEEELAYYKERSGGVGAVITASSHVSLEGIAFRNEMGADDDSLIHGLKRLSRTIQAQGAKAILQIYDAGRMSSPELIDGKQPASASGIASERPGSVVPREMTEEEITTKILAFGEATRRAIVAGFDGVEIQGANTYLLQQFFSPHSNRRSDRWGGTMEKRMTFPLAVIESVKQSIAEHAKAAFIIGYRVSPEEKETPGITMEDTLQLVDALAEQELDYIHVSVRGFWDGSIRDEADMTSRVLLIQERVGHRVPVIGVGGLSLPEDVKQALDTGVPLVALAHAIIMEPKWVEKLLNDQENEIRTTLPRTAQEELVLPDPLWNMLINVPGWFPVV</sequence>
<organism evidence="5 6">
    <name type="scientific">Paenibacillus silvestris</name>
    <dbReference type="NCBI Taxonomy" id="2606219"/>
    <lineage>
        <taxon>Bacteria</taxon>
        <taxon>Bacillati</taxon>
        <taxon>Bacillota</taxon>
        <taxon>Bacilli</taxon>
        <taxon>Bacillales</taxon>
        <taxon>Paenibacillaceae</taxon>
        <taxon>Paenibacillus</taxon>
    </lineage>
</organism>
<protein>
    <submittedName>
        <fullName evidence="5">NADH-dependent flavin oxidoreductase</fullName>
    </submittedName>
</protein>
<dbReference type="GO" id="GO:0010181">
    <property type="term" value="F:FMN binding"/>
    <property type="evidence" value="ECO:0007669"/>
    <property type="project" value="InterPro"/>
</dbReference>
<dbReference type="EMBL" id="WTUZ01000039">
    <property type="protein sequence ID" value="MZQ86438.1"/>
    <property type="molecule type" value="Genomic_DNA"/>
</dbReference>
<dbReference type="PANTHER" id="PTHR43656">
    <property type="entry name" value="BINDING OXIDOREDUCTASE, PUTATIVE (AFU_ORTHOLOGUE AFUA_2G08260)-RELATED"/>
    <property type="match status" value="1"/>
</dbReference>
<feature type="domain" description="NADH:flavin oxidoreductase/NADH oxidase N-terminal" evidence="4">
    <location>
        <begin position="15"/>
        <end position="336"/>
    </location>
</feature>
<feature type="region of interest" description="Disordered" evidence="3">
    <location>
        <begin position="117"/>
        <end position="137"/>
    </location>
</feature>
<keyword evidence="2" id="KW-0560">Oxidoreductase</keyword>
<evidence type="ECO:0000256" key="3">
    <source>
        <dbReference type="SAM" id="MobiDB-lite"/>
    </source>
</evidence>
<dbReference type="InterPro" id="IPR051799">
    <property type="entry name" value="NADH_flavin_oxidoreductase"/>
</dbReference>
<evidence type="ECO:0000313" key="6">
    <source>
        <dbReference type="Proteomes" id="UP000481087"/>
    </source>
</evidence>
<gene>
    <name evidence="5" type="ORF">GQF01_30485</name>
</gene>
<comment type="caution">
    <text evidence="5">The sequence shown here is derived from an EMBL/GenBank/DDBJ whole genome shotgun (WGS) entry which is preliminary data.</text>
</comment>
<evidence type="ECO:0000313" key="5">
    <source>
        <dbReference type="EMBL" id="MZQ86438.1"/>
    </source>
</evidence>
<dbReference type="SUPFAM" id="SSF51395">
    <property type="entry name" value="FMN-linked oxidoreductases"/>
    <property type="match status" value="1"/>
</dbReference>